<feature type="region of interest" description="Disordered" evidence="4">
    <location>
        <begin position="28"/>
        <end position="57"/>
    </location>
</feature>
<dbReference type="eggNOG" id="ENOG502SCDH">
    <property type="taxonomic scope" value="Eukaryota"/>
</dbReference>
<evidence type="ECO:0000256" key="4">
    <source>
        <dbReference type="SAM" id="MobiDB-lite"/>
    </source>
</evidence>
<dbReference type="PANTHER" id="PTHR21500">
    <property type="entry name" value="TUBULIN-SPECIFIC CHAPERONE A"/>
    <property type="match status" value="1"/>
</dbReference>
<feature type="compositionally biased region" description="Basic and acidic residues" evidence="4">
    <location>
        <begin position="33"/>
        <end position="49"/>
    </location>
</feature>
<dbReference type="InterPro" id="IPR004226">
    <property type="entry name" value="TBCA"/>
</dbReference>
<dbReference type="GO" id="GO:0005829">
    <property type="term" value="C:cytosol"/>
    <property type="evidence" value="ECO:0007669"/>
    <property type="project" value="TreeGrafter"/>
</dbReference>
<dbReference type="Proteomes" id="UP000266841">
    <property type="component" value="Unassembled WGS sequence"/>
</dbReference>
<evidence type="ECO:0000313" key="5">
    <source>
        <dbReference type="EMBL" id="EJK69797.1"/>
    </source>
</evidence>
<keyword evidence="3" id="KW-0963">Cytoplasm</keyword>
<comment type="caution">
    <text evidence="5">The sequence shown here is derived from an EMBL/GenBank/DDBJ whole genome shotgun (WGS) entry which is preliminary data.</text>
</comment>
<dbReference type="Pfam" id="PF02970">
    <property type="entry name" value="TBCA"/>
    <property type="match status" value="1"/>
</dbReference>
<dbReference type="GO" id="GO:0048487">
    <property type="term" value="F:beta-tubulin binding"/>
    <property type="evidence" value="ECO:0007669"/>
    <property type="project" value="InterPro"/>
</dbReference>
<evidence type="ECO:0000313" key="6">
    <source>
        <dbReference type="Proteomes" id="UP000266841"/>
    </source>
</evidence>
<gene>
    <name evidence="5" type="ORF">THAOC_08907</name>
</gene>
<dbReference type="PANTHER" id="PTHR21500:SF0">
    <property type="entry name" value="TUBULIN-SPECIFIC CHAPERONE A"/>
    <property type="match status" value="1"/>
</dbReference>
<evidence type="ECO:0000256" key="2">
    <source>
        <dbReference type="ARBA" id="ARBA00023186"/>
    </source>
</evidence>
<dbReference type="GO" id="GO:0005874">
    <property type="term" value="C:microtubule"/>
    <property type="evidence" value="ECO:0007669"/>
    <property type="project" value="UniProtKB-KW"/>
</dbReference>
<dbReference type="OMA" id="LGESQMM"/>
<evidence type="ECO:0000256" key="1">
    <source>
        <dbReference type="ARBA" id="ARBA00006806"/>
    </source>
</evidence>
<keyword evidence="3" id="KW-0493">Microtubule</keyword>
<sequence length="117" mass="13594">MDPTKQLMIKVKACQRLVKEASYYVKETEENEATLKKMKEDNKGEHPSDAEGNYGRDPYDIKKFQEVLGESQMMIPESKMRRDKAIESLREYVAQLKAEEAGNDAIWGCEWMTKARE</sequence>
<keyword evidence="3" id="KW-0206">Cytoskeleton</keyword>
<dbReference type="AlphaFoldDB" id="K0TH70"/>
<comment type="subcellular location">
    <subcellularLocation>
        <location evidence="3">Cytoplasm</location>
        <location evidence="3">Cytoskeleton</location>
    </subcellularLocation>
</comment>
<comment type="subunit">
    <text evidence="3">Supercomplex made of cofactors A to E. Cofactors A and D function by capturing and stabilizing tubulin in a quasi-native conformation. Cofactor E binds to the cofactor D-tubulin complex; interaction with cofactor C then causes the release of tubulin polypeptides that are committed to the native state.</text>
</comment>
<dbReference type="GO" id="GO:0007023">
    <property type="term" value="P:post-chaperonin tubulin folding pathway"/>
    <property type="evidence" value="ECO:0007669"/>
    <property type="project" value="UniProtKB-UniRule"/>
</dbReference>
<dbReference type="GO" id="GO:0007021">
    <property type="term" value="P:tubulin complex assembly"/>
    <property type="evidence" value="ECO:0007669"/>
    <property type="project" value="UniProtKB-UniRule"/>
</dbReference>
<comment type="similarity">
    <text evidence="1 3">Belongs to the TBCA family.</text>
</comment>
<reference evidence="5 6" key="1">
    <citation type="journal article" date="2012" name="Genome Biol.">
        <title>Genome and low-iron response of an oceanic diatom adapted to chronic iron limitation.</title>
        <authorList>
            <person name="Lommer M."/>
            <person name="Specht M."/>
            <person name="Roy A.S."/>
            <person name="Kraemer L."/>
            <person name="Andreson R."/>
            <person name="Gutowska M.A."/>
            <person name="Wolf J."/>
            <person name="Bergner S.V."/>
            <person name="Schilhabel M.B."/>
            <person name="Klostermeier U.C."/>
            <person name="Beiko R.G."/>
            <person name="Rosenstiel P."/>
            <person name="Hippler M."/>
            <person name="Laroche J."/>
        </authorList>
    </citation>
    <scope>NUCLEOTIDE SEQUENCE [LARGE SCALE GENOMIC DNA]</scope>
    <source>
        <strain evidence="5 6">CCMP1005</strain>
    </source>
</reference>
<evidence type="ECO:0000256" key="3">
    <source>
        <dbReference type="RuleBase" id="RU364030"/>
    </source>
</evidence>
<protein>
    <recommendedName>
        <fullName evidence="3">Tubulin-specific chaperone A</fullName>
    </recommendedName>
</protein>
<dbReference type="OrthoDB" id="296187at2759"/>
<keyword evidence="2 3" id="KW-0143">Chaperone</keyword>
<dbReference type="InterPro" id="IPR036126">
    <property type="entry name" value="TBCA_sf"/>
</dbReference>
<dbReference type="SUPFAM" id="SSF46988">
    <property type="entry name" value="Tubulin chaperone cofactor A"/>
    <property type="match status" value="1"/>
</dbReference>
<dbReference type="EMBL" id="AGNL01009543">
    <property type="protein sequence ID" value="EJK69797.1"/>
    <property type="molecule type" value="Genomic_DNA"/>
</dbReference>
<feature type="non-terminal residue" evidence="5">
    <location>
        <position position="117"/>
    </location>
</feature>
<dbReference type="Gene3D" id="1.20.58.90">
    <property type="match status" value="1"/>
</dbReference>
<proteinExistence type="inferred from homology"/>
<organism evidence="5 6">
    <name type="scientific">Thalassiosira oceanica</name>
    <name type="common">Marine diatom</name>
    <dbReference type="NCBI Taxonomy" id="159749"/>
    <lineage>
        <taxon>Eukaryota</taxon>
        <taxon>Sar</taxon>
        <taxon>Stramenopiles</taxon>
        <taxon>Ochrophyta</taxon>
        <taxon>Bacillariophyta</taxon>
        <taxon>Coscinodiscophyceae</taxon>
        <taxon>Thalassiosirophycidae</taxon>
        <taxon>Thalassiosirales</taxon>
        <taxon>Thalassiosiraceae</taxon>
        <taxon>Thalassiosira</taxon>
    </lineage>
</organism>
<name>K0TH70_THAOC</name>
<accession>K0TH70</accession>
<keyword evidence="6" id="KW-1185">Reference proteome</keyword>